<dbReference type="InterPro" id="IPR016142">
    <property type="entry name" value="Citrate_synth-like_lrg_a-sub"/>
</dbReference>
<evidence type="ECO:0000313" key="6">
    <source>
        <dbReference type="EMBL" id="MBP2018643.1"/>
    </source>
</evidence>
<dbReference type="GO" id="GO:0036440">
    <property type="term" value="F:citrate synthase activity"/>
    <property type="evidence" value="ECO:0007669"/>
    <property type="project" value="UniProtKB-EC"/>
</dbReference>
<dbReference type="Gene3D" id="1.10.580.10">
    <property type="entry name" value="Citrate Synthase, domain 1"/>
    <property type="match status" value="1"/>
</dbReference>
<evidence type="ECO:0000313" key="7">
    <source>
        <dbReference type="Proteomes" id="UP001519289"/>
    </source>
</evidence>
<evidence type="ECO:0000256" key="3">
    <source>
        <dbReference type="ARBA" id="ARBA00012972"/>
    </source>
</evidence>
<dbReference type="PROSITE" id="PS00480">
    <property type="entry name" value="CITRATE_SYNTHASE"/>
    <property type="match status" value="1"/>
</dbReference>
<evidence type="ECO:0000256" key="2">
    <source>
        <dbReference type="ARBA" id="ARBA00010566"/>
    </source>
</evidence>
<evidence type="ECO:0000256" key="5">
    <source>
        <dbReference type="RuleBase" id="RU003406"/>
    </source>
</evidence>
<comment type="caution">
    <text evidence="6">The sequence shown here is derived from an EMBL/GenBank/DDBJ whole genome shotgun (WGS) entry which is preliminary data.</text>
</comment>
<dbReference type="EMBL" id="JAGGLG010000015">
    <property type="protein sequence ID" value="MBP2018643.1"/>
    <property type="molecule type" value="Genomic_DNA"/>
</dbReference>
<dbReference type="InterPro" id="IPR019810">
    <property type="entry name" value="Citrate_synthase_AS"/>
</dbReference>
<accession>A0ABS4JSY3</accession>
<sequence>MSQLKAVLQQKIEEQRPRTQRLLKEFGNVVIDQVTIEQAIRGARDVRCLVTDISYLDPFEGIRFRGKTIPETFEALPKAPGGEYPTVEAFWYFLLTGEVPTQEQVDEVIAEWKERRVVPEYVYDVIRALPKDTHPMTMLSAGVLAMQRESKFARYYNSGEFNKNRAWEYMYEDASDLVARIPMIAAFIYRYKFKDDVHIPPDRDLDMGANFAHMMGVPKPYDDVSRMYFILHSDHESGNVSAHTGHLVASALSDAYYAYSAALNGLAGPLHGLANQEVLRWIMEFQAKLGEGVEPTRENVTKALWDTLNAGQVIPGYGHGVLRKTDPRYTAQREFCLKHMPDDPLFKLVSMIYEVAPGVLMEHGKAKNPWPNVDAQSGVIQWHYGVREWDFYTVLFGVGRALGVMANITWDRALGYPIERPKSVTTAMLEEWAAAGGRKLG</sequence>
<comment type="pathway">
    <text evidence="1">Carbohydrate metabolism; tricarboxylic acid cycle.</text>
</comment>
<name>A0ABS4JSY3_9FIRM</name>
<gene>
    <name evidence="6" type="ORF">J2Z79_002058</name>
</gene>
<dbReference type="PANTHER" id="PTHR11739">
    <property type="entry name" value="CITRATE SYNTHASE"/>
    <property type="match status" value="1"/>
</dbReference>
<dbReference type="SUPFAM" id="SSF48256">
    <property type="entry name" value="Citrate synthase"/>
    <property type="match status" value="1"/>
</dbReference>
<evidence type="ECO:0000256" key="1">
    <source>
        <dbReference type="ARBA" id="ARBA00005163"/>
    </source>
</evidence>
<dbReference type="InterPro" id="IPR016143">
    <property type="entry name" value="Citrate_synth-like_sm_a-sub"/>
</dbReference>
<dbReference type="PANTHER" id="PTHR11739:SF4">
    <property type="entry name" value="CITRATE SYNTHASE, PEROXISOMAL"/>
    <property type="match status" value="1"/>
</dbReference>
<dbReference type="NCBIfam" id="NF007128">
    <property type="entry name" value="PRK09569.1"/>
    <property type="match status" value="1"/>
</dbReference>
<keyword evidence="7" id="KW-1185">Reference proteome</keyword>
<dbReference type="InterPro" id="IPR002020">
    <property type="entry name" value="Citrate_synthase"/>
</dbReference>
<keyword evidence="4 5" id="KW-0808">Transferase</keyword>
<dbReference type="Pfam" id="PF00285">
    <property type="entry name" value="Citrate_synt"/>
    <property type="match status" value="1"/>
</dbReference>
<proteinExistence type="inferred from homology"/>
<reference evidence="6 7" key="1">
    <citation type="submission" date="2021-03" db="EMBL/GenBank/DDBJ databases">
        <title>Genomic Encyclopedia of Type Strains, Phase IV (KMG-IV): sequencing the most valuable type-strain genomes for metagenomic binning, comparative biology and taxonomic classification.</title>
        <authorList>
            <person name="Goeker M."/>
        </authorList>
    </citation>
    <scope>NUCLEOTIDE SEQUENCE [LARGE SCALE GENOMIC DNA]</scope>
    <source>
        <strain evidence="6 7">DSM 27138</strain>
    </source>
</reference>
<keyword evidence="6" id="KW-0012">Acyltransferase</keyword>
<evidence type="ECO:0000256" key="4">
    <source>
        <dbReference type="ARBA" id="ARBA00022679"/>
    </source>
</evidence>
<dbReference type="Proteomes" id="UP001519289">
    <property type="component" value="Unassembled WGS sequence"/>
</dbReference>
<dbReference type="InterPro" id="IPR036969">
    <property type="entry name" value="Citrate_synthase_sf"/>
</dbReference>
<dbReference type="EC" id="2.3.3.16" evidence="3"/>
<dbReference type="RefSeq" id="WP_209466769.1">
    <property type="nucleotide sequence ID" value="NZ_JAGGLG010000015.1"/>
</dbReference>
<protein>
    <recommendedName>
        <fullName evidence="3">citrate synthase (unknown stereospecificity)</fullName>
        <ecNumber evidence="3">2.3.3.16</ecNumber>
    </recommendedName>
</protein>
<dbReference type="PRINTS" id="PR00143">
    <property type="entry name" value="CITRTSNTHASE"/>
</dbReference>
<comment type="similarity">
    <text evidence="2 5">Belongs to the citrate synthase family.</text>
</comment>
<dbReference type="Gene3D" id="1.10.230.10">
    <property type="entry name" value="Cytochrome P450-Terp, domain 2"/>
    <property type="match status" value="1"/>
</dbReference>
<organism evidence="6 7">
    <name type="scientific">Symbiobacterium terraclitae</name>
    <dbReference type="NCBI Taxonomy" id="557451"/>
    <lineage>
        <taxon>Bacteria</taxon>
        <taxon>Bacillati</taxon>
        <taxon>Bacillota</taxon>
        <taxon>Clostridia</taxon>
        <taxon>Eubacteriales</taxon>
        <taxon>Symbiobacteriaceae</taxon>
        <taxon>Symbiobacterium</taxon>
    </lineage>
</organism>